<gene>
    <name evidence="1" type="ORF">BJP34_01330</name>
</gene>
<dbReference type="EMBL" id="CP017599">
    <property type="protein sequence ID" value="AOW98262.1"/>
    <property type="molecule type" value="Genomic_DNA"/>
</dbReference>
<reference evidence="2" key="1">
    <citation type="submission" date="2016-10" db="EMBL/GenBank/DDBJ databases">
        <title>Comparative genomics uncovers the prolific and rare metabolic potential of the cyanobacterial genus Moorea.</title>
        <authorList>
            <person name="Leao T."/>
            <person name="Castelao G."/>
            <person name="Korobeynikov A."/>
            <person name="Monroe E.A."/>
            <person name="Podell S."/>
            <person name="Glukhov E."/>
            <person name="Allen E."/>
            <person name="Gerwick W.H."/>
            <person name="Gerwick L."/>
        </authorList>
    </citation>
    <scope>NUCLEOTIDE SEQUENCE [LARGE SCALE GENOMIC DNA]</scope>
    <source>
        <strain evidence="2">PAL-8-15-08-1</strain>
    </source>
</reference>
<name>A0A1D8TL11_9CYAN</name>
<dbReference type="OrthoDB" id="571071at2"/>
<organism evidence="1 2">
    <name type="scientific">Moorena producens PAL-8-15-08-1</name>
    <dbReference type="NCBI Taxonomy" id="1458985"/>
    <lineage>
        <taxon>Bacteria</taxon>
        <taxon>Bacillati</taxon>
        <taxon>Cyanobacteriota</taxon>
        <taxon>Cyanophyceae</taxon>
        <taxon>Coleofasciculales</taxon>
        <taxon>Coleofasciculaceae</taxon>
        <taxon>Moorena</taxon>
    </lineage>
</organism>
<sequence>MSHYAQGQLNSYITRQARTVGRKVIHSTPTQSLPSHLSLLPTALAQLHRLSIYPPLSLVQDLLDVTGGRTVHKSLSQLAKDTNTGIPGLIALRWPAPARIGMVALLLHKLPLTDWEPPSGISPREVWEALKAGLKGKPIEPKAPPTPISLLQESAKHIDERLLSLLAILGPQAVEAEPALPLRLLSRVQDLPVLNSIQRQLLGVRICFGEHSGRAIGNAPGVERGQVSGVETASRTDWNSLLPSQLAMPKSVFSYRYQRGELLFRTRELAEPPRLRPTVLLLDVTPPVFGPVEALTRMAAYSISCLLQQARIPVVLVTTGEDEERLIELNNSIDLISIWTQRSMEPPNELRSLKLADAVRSNLRNESGLEPMILLLTQPWFGAEAKIPRIQGLRGLFIQYPSCDVLPALGSLCERWESVGARQKEELGQILGYLIG</sequence>
<dbReference type="Proteomes" id="UP000177870">
    <property type="component" value="Chromosome"/>
</dbReference>
<dbReference type="RefSeq" id="WP_070390773.1">
    <property type="nucleotide sequence ID" value="NZ_CP017599.1"/>
</dbReference>
<evidence type="ECO:0000313" key="2">
    <source>
        <dbReference type="Proteomes" id="UP000177870"/>
    </source>
</evidence>
<evidence type="ECO:0000313" key="1">
    <source>
        <dbReference type="EMBL" id="AOW98262.1"/>
    </source>
</evidence>
<dbReference type="AlphaFoldDB" id="A0A1D8TL11"/>
<protein>
    <submittedName>
        <fullName evidence="1">Uncharacterized protein</fullName>
    </submittedName>
</protein>
<accession>A0A1D8TL11</accession>
<dbReference type="KEGG" id="mpro:BJP34_01330"/>
<proteinExistence type="predicted"/>